<dbReference type="Proteomes" id="UP000005640">
    <property type="component" value="Chromosome 4"/>
</dbReference>
<feature type="region of interest" description="Disordered" evidence="1">
    <location>
        <begin position="21"/>
        <end position="50"/>
    </location>
</feature>
<organism evidence="2 3">
    <name type="scientific">Homo sapiens</name>
    <name type="common">Human</name>
    <dbReference type="NCBI Taxonomy" id="9606"/>
    <lineage>
        <taxon>Eukaryota</taxon>
        <taxon>Metazoa</taxon>
        <taxon>Chordata</taxon>
        <taxon>Craniata</taxon>
        <taxon>Vertebrata</taxon>
        <taxon>Euteleostomi</taxon>
        <taxon>Mammalia</taxon>
        <taxon>Eutheria</taxon>
        <taxon>Euarchontoglires</taxon>
        <taxon>Primates</taxon>
        <taxon>Haplorrhini</taxon>
        <taxon>Catarrhini</taxon>
        <taxon>Hominidae</taxon>
        <taxon>Homo</taxon>
    </lineage>
</organism>
<evidence type="ECO:0000256" key="1">
    <source>
        <dbReference type="SAM" id="MobiDB-lite"/>
    </source>
</evidence>
<dbReference type="EMBL" id="AC018797">
    <property type="status" value="NOT_ANNOTATED_CDS"/>
    <property type="molecule type" value="Genomic_DNA"/>
</dbReference>
<protein>
    <submittedName>
        <fullName evidence="2">CDGSH iron sulfur domain 2</fullName>
    </submittedName>
</protein>
<reference evidence="2 3" key="3">
    <citation type="journal article" date="2005" name="Nature">
        <title>Generation and annotation of the DNA sequences of human chromosomes 2 and 4.</title>
        <authorList>
            <person name="Hillier L.W."/>
            <person name="Graves T.A."/>
            <person name="Fulton R.S."/>
            <person name="Fulton L.A."/>
            <person name="Pepin K.H."/>
            <person name="Minx P."/>
            <person name="Wagner-McPherson C."/>
            <person name="Layman D."/>
            <person name="Wylie K."/>
            <person name="Sekhon M."/>
            <person name="Becker M.C."/>
            <person name="Fewell G.A."/>
            <person name="Delehaunty K.D."/>
            <person name="Miner T.L."/>
            <person name="Nash W.E."/>
            <person name="Kremitzki C."/>
            <person name="Oddy L."/>
            <person name="Du H."/>
            <person name="Sun H."/>
            <person name="Bradshaw-Cordum H."/>
            <person name="Ali J."/>
            <person name="Carter J."/>
            <person name="Cordes M."/>
            <person name="Harris A."/>
            <person name="Isak A."/>
            <person name="van Brunt A."/>
            <person name="Nguyen C."/>
            <person name="Du F."/>
            <person name="Courtney L."/>
            <person name="Kalicki J."/>
            <person name="Ozersky P."/>
            <person name="Abbott S."/>
            <person name="Armstrong J."/>
            <person name="Belter E.A."/>
            <person name="Caruso L."/>
            <person name="Cedroni M."/>
            <person name="Cotton M."/>
            <person name="Davidson T."/>
            <person name="Desai A."/>
            <person name="Elliott G."/>
            <person name="Erb T."/>
            <person name="Fronick C."/>
            <person name="Gaige T."/>
            <person name="Haakenson W."/>
            <person name="Haglund K."/>
            <person name="Holmes A."/>
            <person name="Harkins R."/>
            <person name="Kim K."/>
            <person name="Kruchowski S.S."/>
            <person name="Strong C.M."/>
            <person name="Grewal N."/>
            <person name="Goyea E."/>
            <person name="Hou S."/>
            <person name="Levy A."/>
            <person name="Martinka S."/>
            <person name="Mead K."/>
            <person name="McLellan M.D."/>
            <person name="Meyer R."/>
            <person name="Randall-Maher J."/>
            <person name="Tomlinson C."/>
            <person name="Dauphin-Kohlberg S."/>
            <person name="Kozlowicz-Reilly A."/>
            <person name="Shah N."/>
            <person name="Swearengen-Shahid S."/>
            <person name="Snider J."/>
            <person name="Strong J.T."/>
            <person name="Thompson J."/>
            <person name="Yoakum M."/>
            <person name="Leonard S."/>
            <person name="Pearman C."/>
            <person name="Trani L."/>
            <person name="Radionenko M."/>
            <person name="Waligorski J.E."/>
            <person name="Wang C."/>
            <person name="Rock S.M."/>
            <person name="Tin-Wollam A.M."/>
            <person name="Maupin R."/>
            <person name="Latreille P."/>
            <person name="Wendl M.C."/>
            <person name="Yang S.P."/>
            <person name="Pohl C."/>
            <person name="Wallis J.W."/>
            <person name="Spieth J."/>
            <person name="Bieri T.A."/>
            <person name="Berkowicz N."/>
            <person name="Nelson J.O."/>
            <person name="Osborne J."/>
            <person name="Ding L."/>
            <person name="Meyer R."/>
            <person name="Sabo A."/>
            <person name="Shotland Y."/>
            <person name="Sinha P."/>
            <person name="Wohldmann P.E."/>
            <person name="Cook L.L."/>
            <person name="Hickenbotham M.T."/>
            <person name="Eldred J."/>
            <person name="Williams D."/>
            <person name="Jones T.A."/>
            <person name="She X."/>
            <person name="Ciccarelli F.D."/>
            <person name="Izaurralde E."/>
            <person name="Taylor J."/>
            <person name="Schmutz J."/>
            <person name="Myers R.M."/>
            <person name="Cox D.R."/>
            <person name="Huang X."/>
            <person name="McPherson J.D."/>
            <person name="Mardis E.R."/>
            <person name="Clifton S.W."/>
            <person name="Warren W.C."/>
            <person name="Chinwalla A.T."/>
            <person name="Eddy S.R."/>
            <person name="Marra M.A."/>
            <person name="Ovcharenko I."/>
            <person name="Furey T.S."/>
            <person name="Miller W."/>
            <person name="Eichler E.E."/>
            <person name="Bork P."/>
            <person name="Suyama M."/>
            <person name="Torrents D."/>
            <person name="Waterston R.H."/>
            <person name="Wilson R.K."/>
        </authorList>
    </citation>
    <scope>NUCLEOTIDE SEQUENCE [LARGE SCALE GENOMIC DNA]</scope>
</reference>
<reference evidence="2 3" key="2">
    <citation type="journal article" date="2004" name="Nature">
        <title>Finishing the euchromatic sequence of the human genome.</title>
        <authorList>
            <consortium name="International Human Genome Sequencing Consortium"/>
        </authorList>
    </citation>
    <scope>NUCLEOTIDE SEQUENCE [LARGE SCALE GENOMIC DNA]</scope>
</reference>
<name>A0A2R8Y4Y3_HUMAN</name>
<dbReference type="Ensembl" id="ENST00000643561.1">
    <property type="protein sequence ID" value="ENSP00000494068.1"/>
    <property type="gene ID" value="ENSG00000145354.13"/>
</dbReference>
<accession>A0A2R8Y4Y3</accession>
<dbReference type="HGNC" id="HGNC:24212">
    <property type="gene designation" value="CISD2"/>
</dbReference>
<sequence>MPQGLLSSELSPVSFRGKIPGFCREGNLGTHKGRTPCEDGGRDWGDRPTS</sequence>
<reference evidence="2" key="4">
    <citation type="submission" date="2025-08" db="UniProtKB">
        <authorList>
            <consortium name="Ensembl"/>
        </authorList>
    </citation>
    <scope>IDENTIFICATION</scope>
</reference>
<dbReference type="GeneTree" id="ENSGT00940000156660"/>
<dbReference type="Ensembl" id="ENST00000643561.1">
    <property type="protein sequence ID" value="ENSP00000494068.1"/>
    <property type="gene ID" value="ENSG00000145354.12"/>
</dbReference>
<dbReference type="VEuPathDB" id="HostDB:ENSG00000145354"/>
<dbReference type="ExpressionAtlas" id="A0A2R8Y4Y3">
    <property type="expression patterns" value="baseline and differential"/>
</dbReference>
<reference evidence="2" key="5">
    <citation type="submission" date="2025-09" db="UniProtKB">
        <authorList>
            <consortium name="Ensembl"/>
        </authorList>
    </citation>
    <scope>IDENTIFICATION</scope>
</reference>
<keyword evidence="3" id="KW-1185">Reference proteome</keyword>
<dbReference type="AlphaFoldDB" id="A0A2R8Y4Y3"/>
<dbReference type="EMBL" id="AC083826">
    <property type="status" value="NOT_ANNOTATED_CDS"/>
    <property type="molecule type" value="Genomic_DNA"/>
</dbReference>
<evidence type="ECO:0000313" key="2">
    <source>
        <dbReference type="Ensembl" id="ENSP00000494068.1"/>
    </source>
</evidence>
<gene>
    <name evidence="2" type="primary">CISD2</name>
</gene>
<dbReference type="OpenTargets" id="ENSG00000145354"/>
<evidence type="ECO:0000313" key="3">
    <source>
        <dbReference type="Proteomes" id="UP000005640"/>
    </source>
</evidence>
<dbReference type="OrthoDB" id="449252at2759"/>
<reference evidence="2 3" key="1">
    <citation type="journal article" date="2001" name="Nature">
        <title>Initial sequencing and analysis of the human genome.</title>
        <authorList>
            <consortium name="International Human Genome Sequencing Consortium"/>
            <person name="Lander E.S."/>
            <person name="Linton L.M."/>
            <person name="Birren B."/>
            <person name="Nusbaum C."/>
            <person name="Zody M.C."/>
            <person name="Baldwin J."/>
            <person name="Devon K."/>
            <person name="Dewar K."/>
            <person name="Doyle M."/>
            <person name="FitzHugh W."/>
            <person name="Funke R."/>
            <person name="Gage D."/>
            <person name="Harris K."/>
            <person name="Heaford A."/>
            <person name="Howland J."/>
            <person name="Kann L."/>
            <person name="Lehoczky J."/>
            <person name="LeVine R."/>
            <person name="McEwan P."/>
            <person name="McKernan K."/>
            <person name="Meldrim J."/>
            <person name="Mesirov J.P."/>
            <person name="Miranda C."/>
            <person name="Morris W."/>
            <person name="Naylor J."/>
            <person name="Raymond C."/>
            <person name="Rosetti M."/>
            <person name="Santos R."/>
            <person name="Sheridan A."/>
            <person name="Sougnez C."/>
            <person name="Stange-Thomann N."/>
            <person name="Stojanovic N."/>
            <person name="Subramanian A."/>
            <person name="Wyman D."/>
            <person name="Rogers J."/>
            <person name="Sulston J."/>
            <person name="Ainscough R."/>
            <person name="Beck S."/>
            <person name="Bentley D."/>
            <person name="Burton J."/>
            <person name="Clee C."/>
            <person name="Carter N."/>
            <person name="Coulson A."/>
            <person name="Deadman R."/>
            <person name="Deloukas P."/>
            <person name="Dunham A."/>
            <person name="Dunham I."/>
            <person name="Durbin R."/>
            <person name="French L."/>
            <person name="Grafham D."/>
            <person name="Gregory S."/>
            <person name="Hubbard T."/>
            <person name="Humphray S."/>
            <person name="Hunt A."/>
            <person name="Jones M."/>
            <person name="Lloyd C."/>
            <person name="McMurray A."/>
            <person name="Matthews L."/>
            <person name="Mercer S."/>
            <person name="Milne S."/>
            <person name="Mullikin J.C."/>
            <person name="Mungall A."/>
            <person name="Plumb R."/>
            <person name="Ross M."/>
            <person name="Shownkeen R."/>
            <person name="Sims S."/>
            <person name="Waterston R.H."/>
            <person name="Wilson R.K."/>
            <person name="Hillier L.W."/>
            <person name="McPherson J.D."/>
            <person name="Marra M.A."/>
            <person name="Mardis E.R."/>
            <person name="Fulton L.A."/>
            <person name="Chinwalla A.T."/>
            <person name="Pepin K.H."/>
            <person name="Gish W.R."/>
            <person name="Chissoe S.L."/>
            <person name="Wendl M.C."/>
            <person name="Delehaunty K.D."/>
            <person name="Miner T.L."/>
            <person name="Delehaunty A."/>
            <person name="Kramer J.B."/>
            <person name="Cook L.L."/>
            <person name="Fulton R.S."/>
            <person name="Johnson D.L."/>
            <person name="Minx P.J."/>
            <person name="Clifton S.W."/>
            <person name="Hawkins T."/>
            <person name="Branscomb E."/>
            <person name="Predki P."/>
            <person name="Richardson P."/>
            <person name="Wenning S."/>
            <person name="Slezak T."/>
            <person name="Doggett N."/>
            <person name="Cheng J.F."/>
            <person name="Olsen A."/>
            <person name="Lucas S."/>
            <person name="Elkin C."/>
            <person name="Uberbacher E."/>
            <person name="Frazier M."/>
            <person name="Gibbs R.A."/>
            <person name="Muzny D.M."/>
            <person name="Scherer S.E."/>
            <person name="Bouck J.B."/>
            <person name="Sodergren E.J."/>
            <person name="Worley K.C."/>
            <person name="Rives C.M."/>
            <person name="Gorrell J.H."/>
            <person name="Metzker M.L."/>
            <person name="Naylor S.L."/>
            <person name="Kucherlapati R.S."/>
            <person name="Nelson D.L."/>
            <person name="Weinstock G.M."/>
            <person name="Sakaki Y."/>
            <person name="Fujiyama A."/>
            <person name="Hattori M."/>
            <person name="Yada T."/>
            <person name="Toyoda A."/>
            <person name="Itoh T."/>
            <person name="Kawagoe C."/>
            <person name="Watanabe H."/>
            <person name="Totoki Y."/>
            <person name="Taylor T."/>
            <person name="Weissenbach J."/>
            <person name="Heilig R."/>
            <person name="Saurin W."/>
            <person name="Artiguenave F."/>
            <person name="Brottier P."/>
            <person name="Bruls T."/>
            <person name="Pelletier E."/>
            <person name="Robert C."/>
            <person name="Wincker P."/>
            <person name="Smith D.R."/>
            <person name="Doucette-Stamm L."/>
            <person name="Rubenfield M."/>
            <person name="Weinstock K."/>
            <person name="Lee H.M."/>
            <person name="Dubois J."/>
            <person name="Rosenthal A."/>
            <person name="Platzer M."/>
            <person name="Nyakatura G."/>
            <person name="Taudien S."/>
            <person name="Rump A."/>
            <person name="Yang H."/>
            <person name="Yu J."/>
            <person name="Wang J."/>
            <person name="Huang G."/>
            <person name="Gu J."/>
            <person name="Hood L."/>
            <person name="Rowen L."/>
            <person name="Madan A."/>
            <person name="Qin S."/>
            <person name="Davis R.W."/>
            <person name="Federspiel N.A."/>
            <person name="Abola A.P."/>
            <person name="Proctor M.J."/>
            <person name="Myers R.M."/>
            <person name="Schmutz J."/>
            <person name="Dickson M."/>
            <person name="Grimwood J."/>
            <person name="Cox D.R."/>
            <person name="Olson M.V."/>
            <person name="Kaul R."/>
            <person name="Raymond C."/>
            <person name="Shimizu N."/>
            <person name="Kawasaki K."/>
            <person name="Minoshima S."/>
            <person name="Evans G.A."/>
            <person name="Athanasiou M."/>
            <person name="Schultz R."/>
            <person name="Roe B.A."/>
            <person name="Chen F."/>
            <person name="Pan H."/>
            <person name="Ramser J."/>
            <person name="Lehrach H."/>
            <person name="Reinhardt R."/>
            <person name="McCombie W.R."/>
            <person name="de la Bastide M."/>
            <person name="Dedhia N."/>
            <person name="Blocker H."/>
            <person name="Hornischer K."/>
            <person name="Nordsiek G."/>
            <person name="Agarwala R."/>
            <person name="Aravind L."/>
            <person name="Bailey J.A."/>
            <person name="Bateman A."/>
            <person name="Batzoglou S."/>
            <person name="Birney E."/>
            <person name="Bork P."/>
            <person name="Brown D.G."/>
            <person name="Burge C.B."/>
            <person name="Cerutti L."/>
            <person name="Chen H.C."/>
            <person name="Church D."/>
            <person name="Clamp M."/>
            <person name="Copley R.R."/>
            <person name="Doerks T."/>
            <person name="Eddy S.R."/>
            <person name="Eichler E.E."/>
            <person name="Furey T.S."/>
            <person name="Galagan J."/>
            <person name="Gilbert J.G."/>
            <person name="Harmon C."/>
            <person name="Hayashizaki Y."/>
            <person name="Haussler D."/>
            <person name="Hermjakob H."/>
            <person name="Hokamp K."/>
            <person name="Jang W."/>
            <person name="Johnson L.S."/>
            <person name="Jones T.A."/>
            <person name="Kasif S."/>
            <person name="Kaspryzk A."/>
            <person name="Kennedy S."/>
            <person name="Kent W.J."/>
            <person name="Kitts P."/>
            <person name="Koonin E.V."/>
            <person name="Korf I."/>
            <person name="Kulp D."/>
            <person name="Lancet D."/>
            <person name="Lowe T.M."/>
            <person name="McLysaght A."/>
            <person name="Mikkelsen T."/>
            <person name="Moran J.V."/>
            <person name="Mulder N."/>
            <person name="Pollara V.J."/>
            <person name="Ponting C.P."/>
            <person name="Schuler G."/>
            <person name="Schultz J."/>
            <person name="Slater G."/>
            <person name="Smit A.F."/>
            <person name="Stupka E."/>
            <person name="Szustakowski J."/>
            <person name="Thierry-Mieg D."/>
            <person name="Thierry-Mieg J."/>
            <person name="Wagner L."/>
            <person name="Wallis J."/>
            <person name="Wheeler R."/>
            <person name="Williams A."/>
            <person name="Wolf Y.I."/>
            <person name="Wolfe K.H."/>
            <person name="Yang S.P."/>
            <person name="Yeh R.F."/>
            <person name="Collins F."/>
            <person name="Guyer M.S."/>
            <person name="Peterson J."/>
            <person name="Felsenfeld A."/>
            <person name="Wetterstrand K.A."/>
            <person name="Patrinos A."/>
            <person name="Morgan M.J."/>
            <person name="de Jong P."/>
            <person name="Catanese J.J."/>
            <person name="Osoegawa K."/>
            <person name="Shizuya H."/>
            <person name="Choi S."/>
            <person name="Chen Y.J."/>
        </authorList>
    </citation>
    <scope>NUCLEOTIDE SEQUENCE [LARGE SCALE GENOMIC DNA]</scope>
</reference>
<proteinExistence type="predicted"/>
<dbReference type="Bgee" id="ENSG00000145354">
    <property type="expression patterns" value="Expressed in epithelial cell of pancreas and 182 other cell types or tissues"/>
</dbReference>
<feature type="compositionally biased region" description="Basic and acidic residues" evidence="1">
    <location>
        <begin position="35"/>
        <end position="50"/>
    </location>
</feature>